<comment type="caution">
    <text evidence="1">The sequence shown here is derived from an EMBL/GenBank/DDBJ whole genome shotgun (WGS) entry which is preliminary data.</text>
</comment>
<dbReference type="HOGENOM" id="CLU_2756884_0_0_6"/>
<sequence>MLIEFSPPPLMVTQVLLDVQGAENAGVCHNNGNNRAITETVLAIKELWTFIFKPLSQNYQLKLPQNNSVF</sequence>
<dbReference type="Proteomes" id="UP000028480">
    <property type="component" value="Unassembled WGS sequence"/>
</dbReference>
<organism evidence="1">
    <name type="scientific">Xenorhabdus bovienii str. Intermedium</name>
    <dbReference type="NCBI Taxonomy" id="1379677"/>
    <lineage>
        <taxon>Bacteria</taxon>
        <taxon>Pseudomonadati</taxon>
        <taxon>Pseudomonadota</taxon>
        <taxon>Gammaproteobacteria</taxon>
        <taxon>Enterobacterales</taxon>
        <taxon>Morganellaceae</taxon>
        <taxon>Xenorhabdus</taxon>
    </lineage>
</organism>
<accession>A0A077QD53</accession>
<proteinExistence type="predicted"/>
<reference evidence="1" key="1">
    <citation type="submission" date="2013-07" db="EMBL/GenBank/DDBJ databases">
        <title>Sub-species coevolution in mutualistic symbiosis.</title>
        <authorList>
            <person name="Murfin K."/>
            <person name="Klassen J."/>
            <person name="Lee M."/>
            <person name="Forst S."/>
            <person name="Stock P."/>
            <person name="Goodrich-Blair H."/>
        </authorList>
    </citation>
    <scope>NUCLEOTIDE SEQUENCE [LARGE SCALE GENOMIC DNA]</scope>
    <source>
        <strain evidence="1">Intermedium</strain>
    </source>
</reference>
<gene>
    <name evidence="1" type="ORF">XBI1_1260056</name>
</gene>
<protein>
    <submittedName>
        <fullName evidence="1">Uncharacterized protein</fullName>
    </submittedName>
</protein>
<dbReference type="AlphaFoldDB" id="A0A077QD53"/>
<evidence type="ECO:0000313" key="1">
    <source>
        <dbReference type="EMBL" id="CDH31035.1"/>
    </source>
</evidence>
<dbReference type="EMBL" id="CBTB010000031">
    <property type="protein sequence ID" value="CDH31035.1"/>
    <property type="molecule type" value="Genomic_DNA"/>
</dbReference>
<name>A0A077QD53_XENBV</name>